<organism evidence="1 2">
    <name type="scientific">Chitinophaga silvatica</name>
    <dbReference type="NCBI Taxonomy" id="2282649"/>
    <lineage>
        <taxon>Bacteria</taxon>
        <taxon>Pseudomonadati</taxon>
        <taxon>Bacteroidota</taxon>
        <taxon>Chitinophagia</taxon>
        <taxon>Chitinophagales</taxon>
        <taxon>Chitinophagaceae</taxon>
        <taxon>Chitinophaga</taxon>
    </lineage>
</organism>
<proteinExistence type="predicted"/>
<keyword evidence="2" id="KW-1185">Reference proteome</keyword>
<dbReference type="OrthoDB" id="9554306at2"/>
<dbReference type="Proteomes" id="UP000260644">
    <property type="component" value="Unassembled WGS sequence"/>
</dbReference>
<accession>A0A3E1Y215</accession>
<dbReference type="AlphaFoldDB" id="A0A3E1Y215"/>
<evidence type="ECO:0000313" key="1">
    <source>
        <dbReference type="EMBL" id="RFS18666.1"/>
    </source>
</evidence>
<name>A0A3E1Y215_9BACT</name>
<protein>
    <submittedName>
        <fullName evidence="1">Uncharacterized protein</fullName>
    </submittedName>
</protein>
<sequence length="256" mass="28928">MNQTVEERLLAVIRQQLEGLSNKVKTEFSQENYEKELLSLTGDPVYSKFSFNQAEYVLIRFMGRISISVGRRLGEIYDKVPRYAAAARFNLTPVQIAPTIDGLELDIALNFSEVPESEVVHIKEVFKKYFDGIPANGIGIEIRYNFNPNDSSRLRKDVKMGENLAAEGLAPVYLIFSSISPRQDAIARLTNAGWKFLIGDPAINFINELLNLDIQSILDRTTIKTEIKRIVDEILKNLVTSHAFNQVVDKHIPPTS</sequence>
<reference evidence="1 2" key="1">
    <citation type="submission" date="2018-07" db="EMBL/GenBank/DDBJ databases">
        <title>Chitinophaga K2CV101002-2 sp. nov., isolated from a monsoon evergreen broad-leaved forest soil.</title>
        <authorList>
            <person name="Lv Y."/>
        </authorList>
    </citation>
    <scope>NUCLEOTIDE SEQUENCE [LARGE SCALE GENOMIC DNA]</scope>
    <source>
        <strain evidence="1 2">GDMCC 1.1288</strain>
    </source>
</reference>
<evidence type="ECO:0000313" key="2">
    <source>
        <dbReference type="Proteomes" id="UP000260644"/>
    </source>
</evidence>
<dbReference type="EMBL" id="QPMM01000021">
    <property type="protein sequence ID" value="RFS18666.1"/>
    <property type="molecule type" value="Genomic_DNA"/>
</dbReference>
<comment type="caution">
    <text evidence="1">The sequence shown here is derived from an EMBL/GenBank/DDBJ whole genome shotgun (WGS) entry which is preliminary data.</text>
</comment>
<dbReference type="RefSeq" id="WP_116979030.1">
    <property type="nucleotide sequence ID" value="NZ_QPMM01000021.1"/>
</dbReference>
<gene>
    <name evidence="1" type="ORF">DVR12_27365</name>
</gene>